<reference evidence="3" key="1">
    <citation type="submission" date="2021-06" db="EMBL/GenBank/DDBJ databases">
        <authorList>
            <person name="Kallberg Y."/>
            <person name="Tangrot J."/>
            <person name="Rosling A."/>
        </authorList>
    </citation>
    <scope>NUCLEOTIDE SEQUENCE</scope>
    <source>
        <strain evidence="3">MT106</strain>
    </source>
</reference>
<dbReference type="GO" id="GO:0006078">
    <property type="term" value="P:(1-&gt;6)-beta-D-glucan biosynthetic process"/>
    <property type="evidence" value="ECO:0007669"/>
    <property type="project" value="InterPro"/>
</dbReference>
<sequence>MKFSSTILIAASLFASSSIVSGTVYITSPYGSITWYADKTALVTWAEDAKSPKFSEWGDSVSVQLMTGNTQQILVDTIEKSIKPSALQVNYKVKKNLGPEGPYYFIKISSGSKNAYSARFNIQGISGTIKGFDPNAPKTEPNNTSTDDGTKNSSSSASTTNSTTSTTSNPSSSSPTSSGSAKPSSSSTSAATSNKVYTFTGFAVGVLGLALSYLP</sequence>
<dbReference type="InterPro" id="IPR045328">
    <property type="entry name" value="Kre9/Knh1"/>
</dbReference>
<proteinExistence type="predicted"/>
<dbReference type="Proteomes" id="UP000789831">
    <property type="component" value="Unassembled WGS sequence"/>
</dbReference>
<feature type="region of interest" description="Disordered" evidence="1">
    <location>
        <begin position="129"/>
        <end position="190"/>
    </location>
</feature>
<gene>
    <name evidence="3" type="ORF">AGERDE_LOCUS2627</name>
</gene>
<evidence type="ECO:0000256" key="1">
    <source>
        <dbReference type="SAM" id="MobiDB-lite"/>
    </source>
</evidence>
<accession>A0A9N8Z0V1</accession>
<evidence type="ECO:0000256" key="2">
    <source>
        <dbReference type="SAM" id="SignalP"/>
    </source>
</evidence>
<keyword evidence="4" id="KW-1185">Reference proteome</keyword>
<name>A0A9N8Z0V1_9GLOM</name>
<dbReference type="PANTHER" id="PTHR28154:SF1">
    <property type="entry name" value="CELL WALL SYNTHESIS PROTEIN KNH1-RELATED"/>
    <property type="match status" value="1"/>
</dbReference>
<dbReference type="PANTHER" id="PTHR28154">
    <property type="entry name" value="CELL WALL SYNTHESIS PROTEIN KNH1-RELATED"/>
    <property type="match status" value="1"/>
</dbReference>
<dbReference type="OrthoDB" id="2432613at2759"/>
<keyword evidence="2" id="KW-0732">Signal</keyword>
<feature type="compositionally biased region" description="Low complexity" evidence="1">
    <location>
        <begin position="151"/>
        <end position="190"/>
    </location>
</feature>
<evidence type="ECO:0000313" key="3">
    <source>
        <dbReference type="EMBL" id="CAG8468686.1"/>
    </source>
</evidence>
<dbReference type="EMBL" id="CAJVPL010000225">
    <property type="protein sequence ID" value="CAG8468686.1"/>
    <property type="molecule type" value="Genomic_DNA"/>
</dbReference>
<dbReference type="AlphaFoldDB" id="A0A9N8Z0V1"/>
<organism evidence="3 4">
    <name type="scientific">Ambispora gerdemannii</name>
    <dbReference type="NCBI Taxonomy" id="144530"/>
    <lineage>
        <taxon>Eukaryota</taxon>
        <taxon>Fungi</taxon>
        <taxon>Fungi incertae sedis</taxon>
        <taxon>Mucoromycota</taxon>
        <taxon>Glomeromycotina</taxon>
        <taxon>Glomeromycetes</taxon>
        <taxon>Archaeosporales</taxon>
        <taxon>Ambisporaceae</taxon>
        <taxon>Ambispora</taxon>
    </lineage>
</organism>
<comment type="caution">
    <text evidence="3">The sequence shown here is derived from an EMBL/GenBank/DDBJ whole genome shotgun (WGS) entry which is preliminary data.</text>
</comment>
<evidence type="ECO:0000313" key="4">
    <source>
        <dbReference type="Proteomes" id="UP000789831"/>
    </source>
</evidence>
<dbReference type="GO" id="GO:0042546">
    <property type="term" value="P:cell wall biogenesis"/>
    <property type="evidence" value="ECO:0007669"/>
    <property type="project" value="InterPro"/>
</dbReference>
<feature type="signal peptide" evidence="2">
    <location>
        <begin position="1"/>
        <end position="22"/>
    </location>
</feature>
<protein>
    <submittedName>
        <fullName evidence="3">1856_t:CDS:1</fullName>
    </submittedName>
</protein>
<feature type="chain" id="PRO_5040330235" evidence="2">
    <location>
        <begin position="23"/>
        <end position="215"/>
    </location>
</feature>